<comment type="caution">
    <text evidence="1">The sequence shown here is derived from an EMBL/GenBank/DDBJ whole genome shotgun (WGS) entry which is preliminary data.</text>
</comment>
<evidence type="ECO:0000313" key="1">
    <source>
        <dbReference type="EMBL" id="GFR95943.1"/>
    </source>
</evidence>
<protein>
    <recommendedName>
        <fullName evidence="3">RNase H type-1 domain-containing protein</fullName>
    </recommendedName>
</protein>
<dbReference type="Proteomes" id="UP000762676">
    <property type="component" value="Unassembled WGS sequence"/>
</dbReference>
<accession>A0AAV4HFX2</accession>
<evidence type="ECO:0008006" key="3">
    <source>
        <dbReference type="Google" id="ProtNLM"/>
    </source>
</evidence>
<dbReference type="EMBL" id="BMAT01012639">
    <property type="protein sequence ID" value="GFR95943.1"/>
    <property type="molecule type" value="Genomic_DNA"/>
</dbReference>
<keyword evidence="2" id="KW-1185">Reference proteome</keyword>
<sequence>MLLLPPHHQYWFKLAALNKCLLTTIKEALKLMEEVTADKLGAKVVVLSDSKSVLQKLEDPKAAEQVYLRDARPMDNMATAKYIGIKKQTD</sequence>
<proteinExistence type="predicted"/>
<reference evidence="1 2" key="1">
    <citation type="journal article" date="2021" name="Elife">
        <title>Chloroplast acquisition without the gene transfer in kleptoplastic sea slugs, Plakobranchus ocellatus.</title>
        <authorList>
            <person name="Maeda T."/>
            <person name="Takahashi S."/>
            <person name="Yoshida T."/>
            <person name="Shimamura S."/>
            <person name="Takaki Y."/>
            <person name="Nagai Y."/>
            <person name="Toyoda A."/>
            <person name="Suzuki Y."/>
            <person name="Arimoto A."/>
            <person name="Ishii H."/>
            <person name="Satoh N."/>
            <person name="Nishiyama T."/>
            <person name="Hasebe M."/>
            <person name="Maruyama T."/>
            <person name="Minagawa J."/>
            <person name="Obokata J."/>
            <person name="Shigenobu S."/>
        </authorList>
    </citation>
    <scope>NUCLEOTIDE SEQUENCE [LARGE SCALE GENOMIC DNA]</scope>
</reference>
<name>A0AAV4HFX2_9GAST</name>
<gene>
    <name evidence="1" type="ORF">ElyMa_006285600</name>
</gene>
<dbReference type="AlphaFoldDB" id="A0AAV4HFX2"/>
<evidence type="ECO:0000313" key="2">
    <source>
        <dbReference type="Proteomes" id="UP000762676"/>
    </source>
</evidence>
<organism evidence="1 2">
    <name type="scientific">Elysia marginata</name>
    <dbReference type="NCBI Taxonomy" id="1093978"/>
    <lineage>
        <taxon>Eukaryota</taxon>
        <taxon>Metazoa</taxon>
        <taxon>Spiralia</taxon>
        <taxon>Lophotrochozoa</taxon>
        <taxon>Mollusca</taxon>
        <taxon>Gastropoda</taxon>
        <taxon>Heterobranchia</taxon>
        <taxon>Euthyneura</taxon>
        <taxon>Panpulmonata</taxon>
        <taxon>Sacoglossa</taxon>
        <taxon>Placobranchoidea</taxon>
        <taxon>Plakobranchidae</taxon>
        <taxon>Elysia</taxon>
    </lineage>
</organism>